<gene>
    <name evidence="1" type="ORF">LZC95_03955</name>
</gene>
<evidence type="ECO:0000313" key="2">
    <source>
        <dbReference type="Proteomes" id="UP001379533"/>
    </source>
</evidence>
<dbReference type="EMBL" id="CP089982">
    <property type="protein sequence ID" value="WXA95991.1"/>
    <property type="molecule type" value="Genomic_DNA"/>
</dbReference>
<proteinExistence type="predicted"/>
<protein>
    <submittedName>
        <fullName evidence="1">RidA family protein</fullName>
    </submittedName>
</protein>
<dbReference type="PANTHER" id="PTHR43857:SF1">
    <property type="entry name" value="YJGH FAMILY PROTEIN"/>
    <property type="match status" value="1"/>
</dbReference>
<evidence type="ECO:0000313" key="1">
    <source>
        <dbReference type="EMBL" id="WXA95991.1"/>
    </source>
</evidence>
<dbReference type="SUPFAM" id="SSF55298">
    <property type="entry name" value="YjgF-like"/>
    <property type="match status" value="1"/>
</dbReference>
<organism evidence="1 2">
    <name type="scientific">Pendulispora brunnea</name>
    <dbReference type="NCBI Taxonomy" id="2905690"/>
    <lineage>
        <taxon>Bacteria</taxon>
        <taxon>Pseudomonadati</taxon>
        <taxon>Myxococcota</taxon>
        <taxon>Myxococcia</taxon>
        <taxon>Myxococcales</taxon>
        <taxon>Sorangiineae</taxon>
        <taxon>Pendulisporaceae</taxon>
        <taxon>Pendulispora</taxon>
    </lineage>
</organism>
<dbReference type="Pfam" id="PF01042">
    <property type="entry name" value="Ribonuc_L-PSP"/>
    <property type="match status" value="1"/>
</dbReference>
<keyword evidence="2" id="KW-1185">Reference proteome</keyword>
<dbReference type="CDD" id="cd00448">
    <property type="entry name" value="YjgF_YER057c_UK114_family"/>
    <property type="match status" value="1"/>
</dbReference>
<reference evidence="1 2" key="1">
    <citation type="submission" date="2021-12" db="EMBL/GenBank/DDBJ databases">
        <title>Discovery of the Pendulisporaceae a myxobacterial family with distinct sporulation behavior and unique specialized metabolism.</title>
        <authorList>
            <person name="Garcia R."/>
            <person name="Popoff A."/>
            <person name="Bader C.D."/>
            <person name="Loehr J."/>
            <person name="Walesch S."/>
            <person name="Walt C."/>
            <person name="Boldt J."/>
            <person name="Bunk B."/>
            <person name="Haeckl F.J.F.P.J."/>
            <person name="Gunesch A.P."/>
            <person name="Birkelbach J."/>
            <person name="Nuebel U."/>
            <person name="Pietschmann T."/>
            <person name="Bach T."/>
            <person name="Mueller R."/>
        </authorList>
    </citation>
    <scope>NUCLEOTIDE SEQUENCE [LARGE SCALE GENOMIC DNA]</scope>
    <source>
        <strain evidence="1 2">MSr12523</strain>
    </source>
</reference>
<name>A0ABZ2KI11_9BACT</name>
<accession>A0ABZ2KI11</accession>
<dbReference type="Gene3D" id="3.30.1330.40">
    <property type="entry name" value="RutC-like"/>
    <property type="match status" value="1"/>
</dbReference>
<dbReference type="Proteomes" id="UP001379533">
    <property type="component" value="Chromosome"/>
</dbReference>
<dbReference type="InterPro" id="IPR035959">
    <property type="entry name" value="RutC-like_sf"/>
</dbReference>
<sequence>MSEGHKVVSPTHFPRPRGYANGIVAEGKLLFISGQIGWDSDAHIVSSDFAVQFLQALDNVIAVVREAGGGTEHIVKLLAFVTDLDAYRAARAAIGDGWRARMGNYYPAMSLVKVSGLLEPGALVEIEGVASLPK</sequence>
<dbReference type="InterPro" id="IPR006175">
    <property type="entry name" value="YjgF/YER057c/UK114"/>
</dbReference>
<dbReference type="PANTHER" id="PTHR43857">
    <property type="entry name" value="BLR7761 PROTEIN"/>
    <property type="match status" value="1"/>
</dbReference>
<dbReference type="RefSeq" id="WP_394846604.1">
    <property type="nucleotide sequence ID" value="NZ_CP089982.1"/>
</dbReference>